<keyword evidence="1" id="KW-1185">Reference proteome</keyword>
<dbReference type="Gene3D" id="2.40.70.10">
    <property type="entry name" value="Acid Proteases"/>
    <property type="match status" value="1"/>
</dbReference>
<evidence type="ECO:0000313" key="1">
    <source>
        <dbReference type="Proteomes" id="UP000694930"/>
    </source>
</evidence>
<dbReference type="CDD" id="cd00303">
    <property type="entry name" value="retropepsin_like"/>
    <property type="match status" value="1"/>
</dbReference>
<proteinExistence type="predicted"/>
<dbReference type="Proteomes" id="UP000694930">
    <property type="component" value="Chromosome 7"/>
</dbReference>
<reference evidence="2" key="2">
    <citation type="submission" date="2025-08" db="UniProtKB">
        <authorList>
            <consortium name="RefSeq"/>
        </authorList>
    </citation>
    <scope>IDENTIFICATION</scope>
</reference>
<dbReference type="RefSeq" id="XP_015081333.1">
    <property type="nucleotide sequence ID" value="XM_015225847.1"/>
</dbReference>
<reference evidence="1" key="1">
    <citation type="journal article" date="2014" name="Nat. Genet.">
        <title>The genome of the stress-tolerant wild tomato species Solanum pennellii.</title>
        <authorList>
            <person name="Bolger A."/>
            <person name="Scossa F."/>
            <person name="Bolger M.E."/>
            <person name="Lanz C."/>
            <person name="Maumus F."/>
            <person name="Tohge T."/>
            <person name="Quesneville H."/>
            <person name="Alseekh S."/>
            <person name="Sorensen I."/>
            <person name="Lichtenstein G."/>
            <person name="Fich E.A."/>
            <person name="Conte M."/>
            <person name="Keller H."/>
            <person name="Schneeberger K."/>
            <person name="Schwacke R."/>
            <person name="Ofner I."/>
            <person name="Vrebalov J."/>
            <person name="Xu Y."/>
            <person name="Osorio S."/>
            <person name="Aflitos S.A."/>
            <person name="Schijlen E."/>
            <person name="Jimenez-Gomez J.M."/>
            <person name="Ryngajllo M."/>
            <person name="Kimura S."/>
            <person name="Kumar R."/>
            <person name="Koenig D."/>
            <person name="Headland L.R."/>
            <person name="Maloof J.N."/>
            <person name="Sinha N."/>
            <person name="van Ham R.C."/>
            <person name="Lankhorst R.K."/>
            <person name="Mao L."/>
            <person name="Vogel A."/>
            <person name="Arsova B."/>
            <person name="Panstruga R."/>
            <person name="Fei Z."/>
            <person name="Rose J.K."/>
            <person name="Zamir D."/>
            <person name="Carrari F."/>
            <person name="Giovannoni J.J."/>
            <person name="Weigel D."/>
            <person name="Usadel B."/>
            <person name="Fernie A.R."/>
        </authorList>
    </citation>
    <scope>NUCLEOTIDE SEQUENCE [LARGE SCALE GENOMIC DNA]</scope>
    <source>
        <strain evidence="1">cv. LA0716</strain>
    </source>
</reference>
<dbReference type="GeneID" id="107024936"/>
<dbReference type="PANTHER" id="PTHR33067">
    <property type="entry name" value="RNA-DIRECTED DNA POLYMERASE-RELATED"/>
    <property type="match status" value="1"/>
</dbReference>
<name>A0ABM1H774_SOLPN</name>
<organism evidence="1 2">
    <name type="scientific">Solanum pennellii</name>
    <name type="common">Tomato</name>
    <name type="synonym">Lycopersicon pennellii</name>
    <dbReference type="NCBI Taxonomy" id="28526"/>
    <lineage>
        <taxon>Eukaryota</taxon>
        <taxon>Viridiplantae</taxon>
        <taxon>Streptophyta</taxon>
        <taxon>Embryophyta</taxon>
        <taxon>Tracheophyta</taxon>
        <taxon>Spermatophyta</taxon>
        <taxon>Magnoliopsida</taxon>
        <taxon>eudicotyledons</taxon>
        <taxon>Gunneridae</taxon>
        <taxon>Pentapetalae</taxon>
        <taxon>asterids</taxon>
        <taxon>lamiids</taxon>
        <taxon>Solanales</taxon>
        <taxon>Solanaceae</taxon>
        <taxon>Solanoideae</taxon>
        <taxon>Solaneae</taxon>
        <taxon>Solanum</taxon>
        <taxon>Solanum subgen. Lycopersicon</taxon>
    </lineage>
</organism>
<gene>
    <name evidence="2" type="primary">LOC107024936</name>
</gene>
<evidence type="ECO:0000313" key="2">
    <source>
        <dbReference type="RefSeq" id="XP_015081333.1"/>
    </source>
</evidence>
<protein>
    <submittedName>
        <fullName evidence="2">Uncharacterized protein LOC107024936</fullName>
    </submittedName>
</protein>
<dbReference type="InterPro" id="IPR021109">
    <property type="entry name" value="Peptidase_aspartic_dom_sf"/>
</dbReference>
<accession>A0ABM1H774</accession>
<dbReference type="PANTHER" id="PTHR33067:SF9">
    <property type="entry name" value="RNA-DIRECTED DNA POLYMERASE"/>
    <property type="match status" value="1"/>
</dbReference>
<sequence>MVGGAEKVNAVYYLTKPPLSVDEYYYNEDDYAVNDQTEVFDKTSKALIRRIAVKVIETKVETMLLQRDCLGSMARVEDMLQKMMMRFDASNENSSDMRGDLANIGQKVDVHAISIEHLKLQIAQFSTTMNPRRPGTLPSNTIQNTKNDGHLMLVNTRRGRRIIDPPMQFVVEANEAVLPQKVFPIARPPPSFPHILVKKTEDGEYQRFITKLKQHSINVPLIDALEQCLAMLSLWRTCAIATRSLVQKKEDTDAFTIQFFTSFIHFAKALYNLGASINLMSVSIYKKLGLGDPNPTMMRLIMADQIVKTPTGIFHDVLVKVESFIFLADFMILDCEFDFEVPIILGRPFLATGRA</sequence>